<accession>A0A4V6AMF7</accession>
<organism evidence="1 2">
    <name type="scientific">Collichthys lucidus</name>
    <name type="common">Big head croaker</name>
    <name type="synonym">Sciaena lucida</name>
    <dbReference type="NCBI Taxonomy" id="240159"/>
    <lineage>
        <taxon>Eukaryota</taxon>
        <taxon>Metazoa</taxon>
        <taxon>Chordata</taxon>
        <taxon>Craniata</taxon>
        <taxon>Vertebrata</taxon>
        <taxon>Euteleostomi</taxon>
        <taxon>Actinopterygii</taxon>
        <taxon>Neopterygii</taxon>
        <taxon>Teleostei</taxon>
        <taxon>Neoteleostei</taxon>
        <taxon>Acanthomorphata</taxon>
        <taxon>Eupercaria</taxon>
        <taxon>Sciaenidae</taxon>
        <taxon>Collichthys</taxon>
    </lineage>
</organism>
<evidence type="ECO:0000313" key="2">
    <source>
        <dbReference type="Proteomes" id="UP000298787"/>
    </source>
</evidence>
<evidence type="ECO:0000313" key="1">
    <source>
        <dbReference type="EMBL" id="TKS68392.1"/>
    </source>
</evidence>
<reference evidence="1 2" key="1">
    <citation type="submission" date="2019-01" db="EMBL/GenBank/DDBJ databases">
        <title>Genome Assembly of Collichthys lucidus.</title>
        <authorList>
            <person name="Cai M."/>
            <person name="Xiao S."/>
        </authorList>
    </citation>
    <scope>NUCLEOTIDE SEQUENCE [LARGE SCALE GENOMIC DNA]</scope>
    <source>
        <strain evidence="1">JT15FE1705JMU</strain>
        <tissue evidence="1">Muscle</tissue>
    </source>
</reference>
<dbReference type="Proteomes" id="UP000298787">
    <property type="component" value="Chromosome 3"/>
</dbReference>
<dbReference type="AlphaFoldDB" id="A0A4V6AMF7"/>
<keyword evidence="2" id="KW-1185">Reference proteome</keyword>
<proteinExistence type="predicted"/>
<gene>
    <name evidence="1" type="ORF">D9C73_002454</name>
</gene>
<name>A0A4V6AMF7_COLLU</name>
<sequence>MQNCSSSNNHMRLVTKVAGFNDQASISPPYLHPRSMYLPIFGLAVSRRSQDCQDVDCRSHHTELHTGSSETCG</sequence>
<protein>
    <submittedName>
        <fullName evidence="1">Uncharacterized protein</fullName>
    </submittedName>
</protein>
<dbReference type="EMBL" id="CM014080">
    <property type="protein sequence ID" value="TKS68392.1"/>
    <property type="molecule type" value="Genomic_DNA"/>
</dbReference>